<keyword evidence="1" id="KW-0472">Membrane</keyword>
<protein>
    <recommendedName>
        <fullName evidence="4">UDP-N-acetylmuramate--alanine ligase</fullName>
    </recommendedName>
</protein>
<keyword evidence="1" id="KW-0812">Transmembrane</keyword>
<keyword evidence="1" id="KW-1133">Transmembrane helix</keyword>
<evidence type="ECO:0000313" key="2">
    <source>
        <dbReference type="EMBL" id="SMX33821.1"/>
    </source>
</evidence>
<dbReference type="EMBL" id="FXYE01000001">
    <property type="protein sequence ID" value="SMX33821.1"/>
    <property type="molecule type" value="Genomic_DNA"/>
</dbReference>
<proteinExistence type="predicted"/>
<feature type="transmembrane region" description="Helical" evidence="1">
    <location>
        <begin position="34"/>
        <end position="64"/>
    </location>
</feature>
<accession>A0A238JT35</accession>
<evidence type="ECO:0000256" key="1">
    <source>
        <dbReference type="SAM" id="Phobius"/>
    </source>
</evidence>
<dbReference type="RefSeq" id="WP_093966261.1">
    <property type="nucleotide sequence ID" value="NZ_FXYE01000001.1"/>
</dbReference>
<dbReference type="OrthoDB" id="7869914at2"/>
<reference evidence="3" key="1">
    <citation type="submission" date="2017-05" db="EMBL/GenBank/DDBJ databases">
        <authorList>
            <person name="Rodrigo-Torres L."/>
            <person name="Arahal R. D."/>
            <person name="Lucena T."/>
        </authorList>
    </citation>
    <scope>NUCLEOTIDE SEQUENCE [LARGE SCALE GENOMIC DNA]</scope>
    <source>
        <strain evidence="3">CECT 8621</strain>
    </source>
</reference>
<evidence type="ECO:0000313" key="3">
    <source>
        <dbReference type="Proteomes" id="UP000202922"/>
    </source>
</evidence>
<evidence type="ECO:0008006" key="4">
    <source>
        <dbReference type="Google" id="ProtNLM"/>
    </source>
</evidence>
<keyword evidence="3" id="KW-1185">Reference proteome</keyword>
<organism evidence="2 3">
    <name type="scientific">Actibacterium lipolyticum</name>
    <dbReference type="NCBI Taxonomy" id="1524263"/>
    <lineage>
        <taxon>Bacteria</taxon>
        <taxon>Pseudomonadati</taxon>
        <taxon>Pseudomonadota</taxon>
        <taxon>Alphaproteobacteria</taxon>
        <taxon>Rhodobacterales</taxon>
        <taxon>Roseobacteraceae</taxon>
        <taxon>Actibacterium</taxon>
    </lineage>
</organism>
<dbReference type="Pfam" id="PF10658">
    <property type="entry name" value="DUF2484"/>
    <property type="match status" value="1"/>
</dbReference>
<dbReference type="Proteomes" id="UP000202922">
    <property type="component" value="Unassembled WGS sequence"/>
</dbReference>
<sequence>MTLSLTLACFWTLAAAITAMLPMRMQYPPGLTLLILAPAVIGFLAWQHNVWVVLLAVGAFASMFRNPLIYLYRRARGLPARRPEEKENR</sequence>
<dbReference type="InterPro" id="IPR018919">
    <property type="entry name" value="DUF2484"/>
</dbReference>
<name>A0A238JT35_9RHOB</name>
<gene>
    <name evidence="2" type="ORF">COL8621_01105</name>
</gene>
<dbReference type="AlphaFoldDB" id="A0A238JT35"/>